<dbReference type="Ensembl" id="ENSSSUT00005016119.1">
    <property type="protein sequence ID" value="ENSSSUP00005014120.1"/>
    <property type="gene ID" value="ENSSSUG00005009068.1"/>
</dbReference>
<reference evidence="1" key="3">
    <citation type="submission" date="2025-09" db="UniProtKB">
        <authorList>
            <consortium name="Ensembl"/>
        </authorList>
    </citation>
    <scope>IDENTIFICATION</scope>
</reference>
<proteinExistence type="predicted"/>
<accession>A0A673TXH0</accession>
<reference evidence="1" key="2">
    <citation type="submission" date="2025-08" db="UniProtKB">
        <authorList>
            <consortium name="Ensembl"/>
        </authorList>
    </citation>
    <scope>IDENTIFICATION</scope>
</reference>
<dbReference type="Gene3D" id="3.40.50.720">
    <property type="entry name" value="NAD(P)-binding Rossmann-like Domain"/>
    <property type="match status" value="1"/>
</dbReference>
<dbReference type="Proteomes" id="UP000472268">
    <property type="component" value="Chromosome 10"/>
</dbReference>
<sequence length="61" mass="6736">SGFLQGKTLHSGLPYTVGFSARQIMYTATKHNLGLNLKAAAYVRNIEKVFRVYSVAGLTFK</sequence>
<keyword evidence="2" id="KW-1185">Reference proteome</keyword>
<name>A0A673TXH0_SURSU</name>
<organism evidence="1 2">
    <name type="scientific">Suricata suricatta</name>
    <name type="common">Meerkat</name>
    <dbReference type="NCBI Taxonomy" id="37032"/>
    <lineage>
        <taxon>Eukaryota</taxon>
        <taxon>Metazoa</taxon>
        <taxon>Chordata</taxon>
        <taxon>Craniata</taxon>
        <taxon>Vertebrata</taxon>
        <taxon>Euteleostomi</taxon>
        <taxon>Mammalia</taxon>
        <taxon>Eutheria</taxon>
        <taxon>Laurasiatheria</taxon>
        <taxon>Carnivora</taxon>
        <taxon>Feliformia</taxon>
        <taxon>Herpestidae</taxon>
        <taxon>Suricata</taxon>
    </lineage>
</organism>
<evidence type="ECO:0000313" key="1">
    <source>
        <dbReference type="Ensembl" id="ENSSSUP00005014120.1"/>
    </source>
</evidence>
<dbReference type="AlphaFoldDB" id="A0A673TXH0"/>
<protein>
    <submittedName>
        <fullName evidence="1">Uncharacterized protein</fullName>
    </submittedName>
</protein>
<reference evidence="1 2" key="1">
    <citation type="submission" date="2019-05" db="EMBL/GenBank/DDBJ databases">
        <title>A Chromosome-scale Meerkat (S. suricatta) Genome Assembly.</title>
        <authorList>
            <person name="Dudchenko O."/>
            <person name="Lieberman Aiden E."/>
            <person name="Tung J."/>
            <person name="Barreiro L.B."/>
            <person name="Clutton-Brock T.H."/>
        </authorList>
    </citation>
    <scope>NUCLEOTIDE SEQUENCE [LARGE SCALE GENOMIC DNA]</scope>
</reference>
<evidence type="ECO:0000313" key="2">
    <source>
        <dbReference type="Proteomes" id="UP000472268"/>
    </source>
</evidence>
<dbReference type="OMA" id="FSARQIM"/>